<name>A0A8S5R580_9CAUD</name>
<dbReference type="InterPro" id="IPR050128">
    <property type="entry name" value="Sulfate_adenylyltrnsfr_sub2"/>
</dbReference>
<feature type="domain" description="Phosphoadenosine phosphosulphate reductase" evidence="1">
    <location>
        <begin position="5"/>
        <end position="167"/>
    </location>
</feature>
<accession>A0A8S5R580</accession>
<dbReference type="InterPro" id="IPR014729">
    <property type="entry name" value="Rossmann-like_a/b/a_fold"/>
</dbReference>
<protein>
    <submittedName>
        <fullName evidence="2">Phosphoadenosine-phosphosulfate reductase</fullName>
    </submittedName>
</protein>
<reference evidence="2" key="1">
    <citation type="journal article" date="2021" name="Proc. Natl. Acad. Sci. U.S.A.">
        <title>A Catalog of Tens of Thousands of Viruses from Human Metagenomes Reveals Hidden Associations with Chronic Diseases.</title>
        <authorList>
            <person name="Tisza M.J."/>
            <person name="Buck C.B."/>
        </authorList>
    </citation>
    <scope>NUCLEOTIDE SEQUENCE</scope>
    <source>
        <strain evidence="2">CtaCq7</strain>
    </source>
</reference>
<dbReference type="EMBL" id="BK015821">
    <property type="protein sequence ID" value="DAE26591.1"/>
    <property type="molecule type" value="Genomic_DNA"/>
</dbReference>
<proteinExistence type="predicted"/>
<dbReference type="PANTHER" id="PTHR43196">
    <property type="entry name" value="SULFATE ADENYLYLTRANSFERASE SUBUNIT 2"/>
    <property type="match status" value="1"/>
</dbReference>
<dbReference type="PANTHER" id="PTHR43196:SF2">
    <property type="entry name" value="PHOSPHOADENOSINE PHOSPHOSULFATE REDUCTASE"/>
    <property type="match status" value="1"/>
</dbReference>
<organism evidence="2">
    <name type="scientific">Ackermannviridae sp. ctaCq7</name>
    <dbReference type="NCBI Taxonomy" id="2827294"/>
    <lineage>
        <taxon>Viruses</taxon>
        <taxon>Duplodnaviria</taxon>
        <taxon>Heunggongvirae</taxon>
        <taxon>Uroviricota</taxon>
        <taxon>Caudoviricetes</taxon>
        <taxon>Pantevenvirales</taxon>
        <taxon>Ackermannviridae</taxon>
    </lineage>
</organism>
<dbReference type="Gene3D" id="3.40.50.620">
    <property type="entry name" value="HUPs"/>
    <property type="match status" value="1"/>
</dbReference>
<dbReference type="Pfam" id="PF01507">
    <property type="entry name" value="PAPS_reduct"/>
    <property type="match status" value="1"/>
</dbReference>
<dbReference type="GO" id="GO:0003824">
    <property type="term" value="F:catalytic activity"/>
    <property type="evidence" value="ECO:0007669"/>
    <property type="project" value="InterPro"/>
</dbReference>
<dbReference type="SUPFAM" id="SSF52402">
    <property type="entry name" value="Adenine nucleotide alpha hydrolases-like"/>
    <property type="match status" value="1"/>
</dbReference>
<evidence type="ECO:0000259" key="1">
    <source>
        <dbReference type="Pfam" id="PF01507"/>
    </source>
</evidence>
<dbReference type="InterPro" id="IPR002500">
    <property type="entry name" value="PAPS_reduct_dom"/>
</dbReference>
<evidence type="ECO:0000313" key="2">
    <source>
        <dbReference type="EMBL" id="DAE26591.1"/>
    </source>
</evidence>
<sequence>MLLKMIENNMQIDDIVFIDTGVEFSEMYEHIEKVEKYINHKVTRLRAEKSFEYMLLEYEKKKGKNKGQKGYSFPDFRNRWCTQYFKKSVIKRYLKEKYKGFEVIEYHGIAVDEVKRLEKNKEKNIKYPLADWNMTEKDCLEYCYAKGFNWNGLYEKFNRVSCWCCPLKSLRELKILYGEYPNLWNKLKYWQENTYRKFRSRYSIQELEDKFKTEIEKEKI</sequence>